<keyword evidence="9" id="KW-0482">Metalloprotease</keyword>
<dbReference type="Pfam" id="PF00246">
    <property type="entry name" value="Peptidase_M14"/>
    <property type="match status" value="1"/>
</dbReference>
<comment type="similarity">
    <text evidence="2 10">Belongs to the peptidase M14 family.</text>
</comment>
<reference evidence="13" key="1">
    <citation type="journal article" date="2021" name="Sci. Adv.">
        <title>The American lobster genome reveals insights on longevity, neural, and immune adaptations.</title>
        <authorList>
            <person name="Polinski J.M."/>
            <person name="Zimin A.V."/>
            <person name="Clark K.F."/>
            <person name="Kohn A.B."/>
            <person name="Sadowski N."/>
            <person name="Timp W."/>
            <person name="Ptitsyn A."/>
            <person name="Khanna P."/>
            <person name="Romanova D.Y."/>
            <person name="Williams P."/>
            <person name="Greenwood S.J."/>
            <person name="Moroz L.L."/>
            <person name="Walt D.R."/>
            <person name="Bodnar A.G."/>
        </authorList>
    </citation>
    <scope>NUCLEOTIDE SEQUENCE</scope>
    <source>
        <strain evidence="13">GMGI-L3</strain>
    </source>
</reference>
<dbReference type="PANTHER" id="PTHR11705">
    <property type="entry name" value="PROTEASE FAMILY M14 CARBOXYPEPTIDASE A,B"/>
    <property type="match status" value="1"/>
</dbReference>
<evidence type="ECO:0000313" key="14">
    <source>
        <dbReference type="Proteomes" id="UP000747542"/>
    </source>
</evidence>
<dbReference type="InterPro" id="IPR000834">
    <property type="entry name" value="Peptidase_M14"/>
</dbReference>
<dbReference type="GO" id="GO:0006508">
    <property type="term" value="P:proteolysis"/>
    <property type="evidence" value="ECO:0007669"/>
    <property type="project" value="UniProtKB-KW"/>
</dbReference>
<keyword evidence="8" id="KW-0862">Zinc</keyword>
<evidence type="ECO:0000256" key="3">
    <source>
        <dbReference type="ARBA" id="ARBA00022645"/>
    </source>
</evidence>
<evidence type="ECO:0000256" key="6">
    <source>
        <dbReference type="ARBA" id="ARBA00022729"/>
    </source>
</evidence>
<dbReference type="FunFam" id="3.40.630.10:FF:000084">
    <property type="entry name" value="Carboxypeptidase B2"/>
    <property type="match status" value="1"/>
</dbReference>
<keyword evidence="14" id="KW-1185">Reference proteome</keyword>
<dbReference type="AlphaFoldDB" id="A0A8J5N5F2"/>
<dbReference type="InterPro" id="IPR003146">
    <property type="entry name" value="M14A_act_pep"/>
</dbReference>
<evidence type="ECO:0000256" key="9">
    <source>
        <dbReference type="ARBA" id="ARBA00023049"/>
    </source>
</evidence>
<evidence type="ECO:0000256" key="8">
    <source>
        <dbReference type="ARBA" id="ARBA00022833"/>
    </source>
</evidence>
<feature type="signal peptide" evidence="11">
    <location>
        <begin position="1"/>
        <end position="18"/>
    </location>
</feature>
<keyword evidence="3 13" id="KW-0121">Carboxypeptidase</keyword>
<dbReference type="EMBL" id="JAHLQT010010178">
    <property type="protein sequence ID" value="KAG7173138.1"/>
    <property type="molecule type" value="Genomic_DNA"/>
</dbReference>
<dbReference type="PROSITE" id="PS00132">
    <property type="entry name" value="CARBOXYPEPT_ZN_1"/>
    <property type="match status" value="1"/>
</dbReference>
<keyword evidence="7" id="KW-0378">Hydrolase</keyword>
<dbReference type="GO" id="GO:0008270">
    <property type="term" value="F:zinc ion binding"/>
    <property type="evidence" value="ECO:0007669"/>
    <property type="project" value="InterPro"/>
</dbReference>
<feature type="active site" description="Proton donor/acceptor" evidence="10">
    <location>
        <position position="376"/>
    </location>
</feature>
<accession>A0A8J5N5F2</accession>
<dbReference type="InterPro" id="IPR057246">
    <property type="entry name" value="CARBOXYPEPT_ZN_1"/>
</dbReference>
<name>A0A8J5N5F2_HOMAM</name>
<evidence type="ECO:0000256" key="7">
    <source>
        <dbReference type="ARBA" id="ARBA00022801"/>
    </source>
</evidence>
<comment type="cofactor">
    <cofactor evidence="1">
        <name>Zn(2+)</name>
        <dbReference type="ChEBI" id="CHEBI:29105"/>
    </cofactor>
</comment>
<evidence type="ECO:0000313" key="13">
    <source>
        <dbReference type="EMBL" id="KAG7173138.1"/>
    </source>
</evidence>
<organism evidence="13 14">
    <name type="scientific">Homarus americanus</name>
    <name type="common">American lobster</name>
    <dbReference type="NCBI Taxonomy" id="6706"/>
    <lineage>
        <taxon>Eukaryota</taxon>
        <taxon>Metazoa</taxon>
        <taxon>Ecdysozoa</taxon>
        <taxon>Arthropoda</taxon>
        <taxon>Crustacea</taxon>
        <taxon>Multicrustacea</taxon>
        <taxon>Malacostraca</taxon>
        <taxon>Eumalacostraca</taxon>
        <taxon>Eucarida</taxon>
        <taxon>Decapoda</taxon>
        <taxon>Pleocyemata</taxon>
        <taxon>Astacidea</taxon>
        <taxon>Nephropoidea</taxon>
        <taxon>Nephropidae</taxon>
        <taxon>Homarus</taxon>
    </lineage>
</organism>
<dbReference type="CDD" id="cd03860">
    <property type="entry name" value="M14_CP_A-B_like"/>
    <property type="match status" value="1"/>
</dbReference>
<proteinExistence type="inferred from homology"/>
<keyword evidence="6 11" id="KW-0732">Signal</keyword>
<dbReference type="GO" id="GO:0005615">
    <property type="term" value="C:extracellular space"/>
    <property type="evidence" value="ECO:0007669"/>
    <property type="project" value="TreeGrafter"/>
</dbReference>
<dbReference type="Proteomes" id="UP000747542">
    <property type="component" value="Unassembled WGS sequence"/>
</dbReference>
<evidence type="ECO:0000256" key="4">
    <source>
        <dbReference type="ARBA" id="ARBA00022670"/>
    </source>
</evidence>
<dbReference type="OrthoDB" id="3626597at2759"/>
<evidence type="ECO:0000256" key="2">
    <source>
        <dbReference type="ARBA" id="ARBA00005988"/>
    </source>
</evidence>
<dbReference type="PROSITE" id="PS52035">
    <property type="entry name" value="PEPTIDASE_M14"/>
    <property type="match status" value="1"/>
</dbReference>
<sequence>MCLGRVLTAVVLLTAARGASITQEALRGHQVWEVSGGLVPQHLVMTGLVDPLDHSGPSRSIRVAPEFASKVKESLHRADLTYRILVHDLSTYLEEEEVREGRSRRDAENITCTCSSCLEPLHSQYMSFCQIERFLADMAQTYPDRINVTSIGKSVEGRDIWLAHLKPTNPLDKSIWVEAGLHAREWISPAVALHLIHRLIHNSSMAGIDAFIIPMANPDGYVYTWTTNRFWRKNRRILASNCDGVDLNRNWDFHFGVGASTDPCSEVYKGPSAFSEPETRALRDAMLKEKDNMVLVLALHSFGQNLLYPWGWSKTVQAPGRDELIATGKVFTFAARKATDVKYNVINSAGDFYFASGATDDWALGMLKTKYAYTLELRDKGTWGFSLPSDNIADCSEEVWQGLNAMVNDIVS</sequence>
<dbReference type="SMART" id="SM00631">
    <property type="entry name" value="Zn_pept"/>
    <property type="match status" value="1"/>
</dbReference>
<dbReference type="Pfam" id="PF02244">
    <property type="entry name" value="Propep_M14"/>
    <property type="match status" value="1"/>
</dbReference>
<comment type="caution">
    <text evidence="13">The sequence shown here is derived from an EMBL/GenBank/DDBJ whole genome shotgun (WGS) entry which is preliminary data.</text>
</comment>
<keyword evidence="5" id="KW-0479">Metal-binding</keyword>
<evidence type="ECO:0000256" key="10">
    <source>
        <dbReference type="PROSITE-ProRule" id="PRU01379"/>
    </source>
</evidence>
<dbReference type="PANTHER" id="PTHR11705:SF140">
    <property type="entry name" value="FI02848P-RELATED"/>
    <property type="match status" value="1"/>
</dbReference>
<feature type="chain" id="PRO_5035264426" evidence="11">
    <location>
        <begin position="19"/>
        <end position="412"/>
    </location>
</feature>
<evidence type="ECO:0000256" key="1">
    <source>
        <dbReference type="ARBA" id="ARBA00001947"/>
    </source>
</evidence>
<dbReference type="GO" id="GO:0004181">
    <property type="term" value="F:metallocarboxypeptidase activity"/>
    <property type="evidence" value="ECO:0007669"/>
    <property type="project" value="InterPro"/>
</dbReference>
<evidence type="ECO:0000256" key="11">
    <source>
        <dbReference type="SAM" id="SignalP"/>
    </source>
</evidence>
<protein>
    <submittedName>
        <fullName evidence="13">Carboxypeptidase B-like 4</fullName>
    </submittedName>
</protein>
<gene>
    <name evidence="13" type="primary">Cpb1-L4</name>
    <name evidence="13" type="ORF">Hamer_G008665</name>
</gene>
<feature type="domain" description="Peptidase M14" evidence="12">
    <location>
        <begin position="124"/>
        <end position="410"/>
    </location>
</feature>
<evidence type="ECO:0000256" key="5">
    <source>
        <dbReference type="ARBA" id="ARBA00022723"/>
    </source>
</evidence>
<keyword evidence="4" id="KW-0645">Protease</keyword>
<evidence type="ECO:0000259" key="12">
    <source>
        <dbReference type="PROSITE" id="PS52035"/>
    </source>
</evidence>